<dbReference type="InterPro" id="IPR029044">
    <property type="entry name" value="Nucleotide-diphossugar_trans"/>
</dbReference>
<protein>
    <recommendedName>
        <fullName evidence="3">Acylneuraminate cytidylyltransferase</fullName>
    </recommendedName>
</protein>
<name>A0ABW9RJC9_9BACT</name>
<evidence type="ECO:0000313" key="2">
    <source>
        <dbReference type="Proteomes" id="UP000798808"/>
    </source>
</evidence>
<dbReference type="PANTHER" id="PTHR42866:SF1">
    <property type="entry name" value="SPORE COAT POLYSACCHARIDE BIOSYNTHESIS PROTEIN SPSF"/>
    <property type="match status" value="1"/>
</dbReference>
<dbReference type="SUPFAM" id="SSF53448">
    <property type="entry name" value="Nucleotide-diphospho-sugar transferases"/>
    <property type="match status" value="1"/>
</dbReference>
<reference evidence="1 2" key="1">
    <citation type="submission" date="2019-02" db="EMBL/GenBank/DDBJ databases">
        <authorList>
            <person name="Goldberg S.R."/>
            <person name="Haltli B.A."/>
            <person name="Correa H."/>
            <person name="Russell K.G."/>
        </authorList>
    </citation>
    <scope>NUCLEOTIDE SEQUENCE [LARGE SCALE GENOMIC DNA]</scope>
    <source>
        <strain evidence="1 2">JCM 16186</strain>
    </source>
</reference>
<gene>
    <name evidence="1" type="ORF">E1163_03390</name>
</gene>
<keyword evidence="2" id="KW-1185">Reference proteome</keyword>
<dbReference type="Gene3D" id="3.90.550.10">
    <property type="entry name" value="Spore Coat Polysaccharide Biosynthesis Protein SpsA, Chain A"/>
    <property type="match status" value="1"/>
</dbReference>
<evidence type="ECO:0000313" key="1">
    <source>
        <dbReference type="EMBL" id="MTI23982.1"/>
    </source>
</evidence>
<organism evidence="1 2">
    <name type="scientific">Fulvivirga kasyanovii</name>
    <dbReference type="NCBI Taxonomy" id="396812"/>
    <lineage>
        <taxon>Bacteria</taxon>
        <taxon>Pseudomonadati</taxon>
        <taxon>Bacteroidota</taxon>
        <taxon>Cytophagia</taxon>
        <taxon>Cytophagales</taxon>
        <taxon>Fulvivirgaceae</taxon>
        <taxon>Fulvivirga</taxon>
    </lineage>
</organism>
<proteinExistence type="predicted"/>
<accession>A0ABW9RJC9</accession>
<dbReference type="EMBL" id="SMLW01000342">
    <property type="protein sequence ID" value="MTI23982.1"/>
    <property type="molecule type" value="Genomic_DNA"/>
</dbReference>
<dbReference type="RefSeq" id="WP_155169468.1">
    <property type="nucleotide sequence ID" value="NZ_BAAAFL010000055.1"/>
</dbReference>
<dbReference type="Proteomes" id="UP000798808">
    <property type="component" value="Unassembled WGS sequence"/>
</dbReference>
<comment type="caution">
    <text evidence="1">The sequence shown here is derived from an EMBL/GenBank/DDBJ whole genome shotgun (WGS) entry which is preliminary data.</text>
</comment>
<dbReference type="PANTHER" id="PTHR42866">
    <property type="entry name" value="3-DEOXY-MANNO-OCTULOSONATE CYTIDYLYLTRANSFERASE"/>
    <property type="match status" value="1"/>
</dbReference>
<dbReference type="InterPro" id="IPR003329">
    <property type="entry name" value="Cytidylyl_trans"/>
</dbReference>
<sequence>MKTVAIIQARMGSNRLRGKSLMPIVRIPLLRRVIETARKLHFIDDIIIATTNLIEDDPIEAYSTYLGYKCYRGDSVNVLDRFVRASKDFDNQDTIVRITADNPLNHVRASKLLFEIHRSENMDYTCVKGLSHVVYEYIKVGALRKAFYNNDLSSYDKEHVTPYLRNNPHLFDIAMITPDVLGVNKELDVKLTIDEVSDRDFVEGMIKDLELDNCQEIEFGKIYNWVLNNTSIKS</sequence>
<dbReference type="Pfam" id="PF02348">
    <property type="entry name" value="CTP_transf_3"/>
    <property type="match status" value="1"/>
</dbReference>
<evidence type="ECO:0008006" key="3">
    <source>
        <dbReference type="Google" id="ProtNLM"/>
    </source>
</evidence>